<sequence>MSSTNIYYYVNGKISTCRRCKRKRTLDEDPDHLQFKTCFRCRMIERDQKKFNQAKRRLNADASAGHRPNPTREEIEKLAEHLKSTSKTYQPTTKQFNPTATSAPIQMVIPSKQPPPTFSREMKLSNQLPGTYQFKNNMTPVKNNFVNDPIILQNQVLDTFALLENTDIPLEDENADVDLAYNEQLFSFNILSIDPKLNPLTLTAEQQSLLQLSFLAKYHHDQASIAKIPQHYTSPVQQNLCLSCRANLPKDRLGKQICYDCENKQSILKDFNHYLVILKLNKTQDLNRIIFMDNIQLNELLKSSLSDDKSSQNVLKLLYRKYVVSINEITNSEFLLPNSDESENTDDDKANNKNGTNGMNGNNSTILKKVLKCASDHSSVSFTDSAIDPEALNLQTNDNQNQNISVPVECKFSQLCLNYDTSTGDLVISFSHSCHF</sequence>
<keyword evidence="3" id="KW-1185">Reference proteome</keyword>
<name>A0AAV5R9I8_PICKL</name>
<gene>
    <name evidence="2" type="ORF">DAPK24_043550</name>
</gene>
<dbReference type="Proteomes" id="UP001378960">
    <property type="component" value="Unassembled WGS sequence"/>
</dbReference>
<dbReference type="EMBL" id="BTGB01000009">
    <property type="protein sequence ID" value="GMM47757.1"/>
    <property type="molecule type" value="Genomic_DNA"/>
</dbReference>
<proteinExistence type="predicted"/>
<reference evidence="2 3" key="1">
    <citation type="journal article" date="2023" name="Elife">
        <title>Identification of key yeast species and microbe-microbe interactions impacting larval growth of Drosophila in the wild.</title>
        <authorList>
            <person name="Mure A."/>
            <person name="Sugiura Y."/>
            <person name="Maeda R."/>
            <person name="Honda K."/>
            <person name="Sakurai N."/>
            <person name="Takahashi Y."/>
            <person name="Watada M."/>
            <person name="Katoh T."/>
            <person name="Gotoh A."/>
            <person name="Gotoh Y."/>
            <person name="Taniguchi I."/>
            <person name="Nakamura K."/>
            <person name="Hayashi T."/>
            <person name="Katayama T."/>
            <person name="Uemura T."/>
            <person name="Hattori Y."/>
        </authorList>
    </citation>
    <scope>NUCLEOTIDE SEQUENCE [LARGE SCALE GENOMIC DNA]</scope>
    <source>
        <strain evidence="2 3">PK-24</strain>
    </source>
</reference>
<accession>A0AAV5R9I8</accession>
<feature type="region of interest" description="Disordered" evidence="1">
    <location>
        <begin position="336"/>
        <end position="363"/>
    </location>
</feature>
<evidence type="ECO:0000313" key="2">
    <source>
        <dbReference type="EMBL" id="GMM47757.1"/>
    </source>
</evidence>
<evidence type="ECO:0000313" key="3">
    <source>
        <dbReference type="Proteomes" id="UP001378960"/>
    </source>
</evidence>
<feature type="compositionally biased region" description="Low complexity" evidence="1">
    <location>
        <begin position="352"/>
        <end position="363"/>
    </location>
</feature>
<comment type="caution">
    <text evidence="2">The sequence shown here is derived from an EMBL/GenBank/DDBJ whole genome shotgun (WGS) entry which is preliminary data.</text>
</comment>
<organism evidence="2 3">
    <name type="scientific">Pichia kluyveri</name>
    <name type="common">Yeast</name>
    <dbReference type="NCBI Taxonomy" id="36015"/>
    <lineage>
        <taxon>Eukaryota</taxon>
        <taxon>Fungi</taxon>
        <taxon>Dikarya</taxon>
        <taxon>Ascomycota</taxon>
        <taxon>Saccharomycotina</taxon>
        <taxon>Pichiomycetes</taxon>
        <taxon>Pichiales</taxon>
        <taxon>Pichiaceae</taxon>
        <taxon>Pichia</taxon>
    </lineage>
</organism>
<protein>
    <submittedName>
        <fullName evidence="2">Uncharacterized protein</fullName>
    </submittedName>
</protein>
<evidence type="ECO:0000256" key="1">
    <source>
        <dbReference type="SAM" id="MobiDB-lite"/>
    </source>
</evidence>
<dbReference type="AlphaFoldDB" id="A0AAV5R9I8"/>